<evidence type="ECO:0000313" key="2">
    <source>
        <dbReference type="EMBL" id="RXZ53123.1"/>
    </source>
</evidence>
<dbReference type="InterPro" id="IPR001268">
    <property type="entry name" value="NADH_UbQ_OxRdtase_30kDa_su"/>
</dbReference>
<dbReference type="EMBL" id="SDPW01000001">
    <property type="protein sequence ID" value="RXZ53123.1"/>
    <property type="molecule type" value="Genomic_DNA"/>
</dbReference>
<protein>
    <recommendedName>
        <fullName evidence="1">NADH:ubiquinone oxidoreductase 30kDa subunit domain-containing protein</fullName>
    </recommendedName>
</protein>
<dbReference type="OrthoDB" id="3178054at2"/>
<evidence type="ECO:0000313" key="3">
    <source>
        <dbReference type="Proteomes" id="UP000293345"/>
    </source>
</evidence>
<accession>A0A4Q2K0C3</accession>
<name>A0A4Q2K0C3_9ACTN</name>
<keyword evidence="3" id="KW-1185">Reference proteome</keyword>
<dbReference type="AlphaFoldDB" id="A0A4Q2K0C3"/>
<feature type="domain" description="NADH:ubiquinone oxidoreductase 30kDa subunit" evidence="1">
    <location>
        <begin position="13"/>
        <end position="94"/>
    </location>
</feature>
<evidence type="ECO:0000259" key="1">
    <source>
        <dbReference type="Pfam" id="PF00329"/>
    </source>
</evidence>
<sequence>MAIPANYQEISIESLPELSARLKAEGHRFVQVLAVNTEAGIDVQYTFMKDGVLEAFTIKGVQKGVPIPSITDNFIAAFVFENEIHDLFGVEIRNIAIDFKGNFYAVAQREPMTIISPAQKAARDKAKKAAAAKAERARQAAAANASFVTEHPYAKAKVAGVAPSAAAADIELKMAGADPEKIARVKAALAAKAKKAEQEAEAAKPQVFDEQLEAKLAAMDPEKAAKVRTAMARKAKLADMDPEKAAQVRGALANEAKLESQRAVGQQTPQKQAELEAKLAQLDPERAAKVRAALDARARQETAKAEHDEKVAVLEERLKNMDPEKAARVRAAFLEKQRAAGAGADGKAGE</sequence>
<dbReference type="Pfam" id="PF00329">
    <property type="entry name" value="Complex1_30kDa"/>
    <property type="match status" value="1"/>
</dbReference>
<reference evidence="2 3" key="1">
    <citation type="submission" date="2019-01" db="EMBL/GenBank/DDBJ databases">
        <title>Senegalimassilia sp. nov. KGMB04484 isolated human feces.</title>
        <authorList>
            <person name="Han K.-I."/>
            <person name="Kim J.-S."/>
            <person name="Lee K.C."/>
            <person name="Suh M.K."/>
            <person name="Eom M.K."/>
            <person name="Lee J.H."/>
            <person name="Park S.-H."/>
            <person name="Kang S.W."/>
            <person name="Park J.-E."/>
            <person name="Oh B.S."/>
            <person name="Yu S.Y."/>
            <person name="Choi S.-H."/>
            <person name="Lee D.H."/>
            <person name="Yoon H."/>
            <person name="Kim B.-Y."/>
            <person name="Lee J.H."/>
            <person name="Lee J.-S."/>
        </authorList>
    </citation>
    <scope>NUCLEOTIDE SEQUENCE [LARGE SCALE GENOMIC DNA]</scope>
    <source>
        <strain evidence="2 3">KGMB04484</strain>
    </source>
</reference>
<comment type="caution">
    <text evidence="2">The sequence shown here is derived from an EMBL/GenBank/DDBJ whole genome shotgun (WGS) entry which is preliminary data.</text>
</comment>
<dbReference type="InterPro" id="IPR037232">
    <property type="entry name" value="NADH_quin_OxRdtase_su_C/D-like"/>
</dbReference>
<organism evidence="2 3">
    <name type="scientific">Senegalimassilia faecalis</name>
    <dbReference type="NCBI Taxonomy" id="2509433"/>
    <lineage>
        <taxon>Bacteria</taxon>
        <taxon>Bacillati</taxon>
        <taxon>Actinomycetota</taxon>
        <taxon>Coriobacteriia</taxon>
        <taxon>Coriobacteriales</taxon>
        <taxon>Coriobacteriaceae</taxon>
        <taxon>Senegalimassilia</taxon>
    </lineage>
</organism>
<dbReference type="SUPFAM" id="SSF143243">
    <property type="entry name" value="Nqo5-like"/>
    <property type="match status" value="1"/>
</dbReference>
<dbReference type="RefSeq" id="WP_129422854.1">
    <property type="nucleotide sequence ID" value="NZ_SDPW01000001.1"/>
</dbReference>
<proteinExistence type="predicted"/>
<gene>
    <name evidence="2" type="ORF">ET524_00380</name>
</gene>
<dbReference type="Proteomes" id="UP000293345">
    <property type="component" value="Unassembled WGS sequence"/>
</dbReference>
<dbReference type="GO" id="GO:0008137">
    <property type="term" value="F:NADH dehydrogenase (ubiquinone) activity"/>
    <property type="evidence" value="ECO:0007669"/>
    <property type="project" value="InterPro"/>
</dbReference>